<sequence length="1142" mass="125089">MEEDGNRKRALRRSTILVQVGRYQEPYALGVQKPAWVHPDPVFDPNAARYASFPTIPLDQRGLGDEYTEARDNGTIDLWLKKRNPPPEDFSDGDNEDEGHEQEIKGVDKNATGWLTTHESNGRALQRGESFKDFHMASTNSIDWGSPEPFDGLLGTKGNPANGYIIEWSQVSHGAQWALFQVLCEAETFASAAKNLKLTTLEVIKFVMSYVQYHREIKAWAKMTDEIDVFELLELTSGRLPPSDGMKVLHRPYLPTDTLKHHEYEQGCRYLNQVGQSEHVKGLDGCRGVSRDFHVLPIEPEIMATCIAILDKGNRDLTLNNVDAPHNNQPQPWHGQFGPADQELVNRLMEIQAYLPHLDSINGRPENTLLTTNPEDPDGQRQHQQHGTPTVTDSASTHLKSDRACLHGNPIVGENNQYAWVFENLDMDELYKPTGVPMRPKRPAVSNESLEPTTDGGLEATAVQQQDQPEEHQLPGDHVQNTASRLHEASSEAQSNNQPVNHVFPFEGLLSPANGLLPCPSHPEPDVDQTKVLSKLYLPVAQVPNDPPTWQGASSAEPQSIFAGVDEVEPRGSAEPGFDFFQSSIYKSAQGGLNLPQWYLAEMSLGPELREKPTSYATTHQRVAQEAGHQHDNSEGNSNAKSYTEPPYLMTSTDTLSAVSGAQQPRFELKDAEVRKAQQETAFHNESAPPPVGSERHGQIIDVANTPARHTVGTPQRHNNTYKSPTMPEDSFESPATMSSSKPSRKRQADDSDEEYKPKPKRARKPKKATPAPQTQPQQPAGPQQMSRNGILQPIKRGRGRPRKYPKPEDIVATQAANQAADLQAAANCSQISNAATPPASNPTTSPESVAPQASTTAMAERPRINLQTIKSSSSKGQTTTTQPLANQVSQPQGTMTTVSESVNAPSTYQAHHGPDFRSGVRQMPSAGRMPTSFSSGAAPLTLERRQASLPGAYSPRAIAPKPQTDAHALTGRWGHSSMPAIAPAPNPASSQRSPENIVSTNNSSQAPRPAPPSRDKHGRMFPPQYKSYEEFWDAVPDGADYALEMVGRGYSADIAMQLARERLAMNMASWPASKYASHNQNPGMSNAASSQFPGVTESIRREIQVEKATAQHSNNEQATTGTTGGLVSGTMEPPGGIEKRI</sequence>
<feature type="region of interest" description="Disordered" evidence="1">
    <location>
        <begin position="705"/>
        <end position="943"/>
    </location>
</feature>
<feature type="region of interest" description="Disordered" evidence="1">
    <location>
        <begin position="968"/>
        <end position="1022"/>
    </location>
</feature>
<evidence type="ECO:0000313" key="3">
    <source>
        <dbReference type="Proteomes" id="UP000176998"/>
    </source>
</evidence>
<feature type="compositionally biased region" description="Low complexity" evidence="1">
    <location>
        <begin position="868"/>
        <end position="883"/>
    </location>
</feature>
<comment type="caution">
    <text evidence="2">The sequence shown here is derived from an EMBL/GenBank/DDBJ whole genome shotgun (WGS) entry which is preliminary data.</text>
</comment>
<dbReference type="AlphaFoldDB" id="A0A1G4B2T9"/>
<dbReference type="EMBL" id="MJBS01000079">
    <property type="protein sequence ID" value="OHE95707.1"/>
    <property type="molecule type" value="Genomic_DNA"/>
</dbReference>
<reference evidence="2 3" key="1">
    <citation type="submission" date="2016-09" db="EMBL/GenBank/DDBJ databases">
        <authorList>
            <person name="Capua I."/>
            <person name="De Benedictis P."/>
            <person name="Joannis T."/>
            <person name="Lombin L.H."/>
            <person name="Cattoli G."/>
        </authorList>
    </citation>
    <scope>NUCLEOTIDE SEQUENCE [LARGE SCALE GENOMIC DNA]</scope>
    <source>
        <strain evidence="2 3">IMI 309357</strain>
    </source>
</reference>
<accession>A0A1G4B2T9</accession>
<feature type="compositionally biased region" description="Polar residues" evidence="1">
    <location>
        <begin position="713"/>
        <end position="724"/>
    </location>
</feature>
<feature type="compositionally biased region" description="Basic residues" evidence="1">
    <location>
        <begin position="759"/>
        <end position="768"/>
    </location>
</feature>
<name>A0A1G4B2T9_9PEZI</name>
<proteinExistence type="predicted"/>
<feature type="compositionally biased region" description="Polar residues" evidence="1">
    <location>
        <begin position="491"/>
        <end position="500"/>
    </location>
</feature>
<feature type="compositionally biased region" description="Polar residues" evidence="1">
    <location>
        <begin position="992"/>
        <end position="1003"/>
    </location>
</feature>
<dbReference type="OrthoDB" id="10252009at2759"/>
<evidence type="ECO:0000256" key="1">
    <source>
        <dbReference type="SAM" id="MobiDB-lite"/>
    </source>
</evidence>
<feature type="region of interest" description="Disordered" evidence="1">
    <location>
        <begin position="615"/>
        <end position="648"/>
    </location>
</feature>
<feature type="compositionally biased region" description="Low complexity" evidence="1">
    <location>
        <begin position="813"/>
        <end position="847"/>
    </location>
</feature>
<feature type="region of interest" description="Disordered" evidence="1">
    <location>
        <begin position="484"/>
        <end position="504"/>
    </location>
</feature>
<feature type="compositionally biased region" description="Low complexity" evidence="1">
    <location>
        <begin position="769"/>
        <end position="785"/>
    </location>
</feature>
<feature type="compositionally biased region" description="Low complexity" evidence="1">
    <location>
        <begin position="977"/>
        <end position="991"/>
    </location>
</feature>
<evidence type="ECO:0000313" key="2">
    <source>
        <dbReference type="EMBL" id="OHE95707.1"/>
    </source>
</evidence>
<feature type="region of interest" description="Disordered" evidence="1">
    <location>
        <begin position="359"/>
        <end position="397"/>
    </location>
</feature>
<feature type="region of interest" description="Disordered" evidence="1">
    <location>
        <begin position="79"/>
        <end position="113"/>
    </location>
</feature>
<keyword evidence="3" id="KW-1185">Reference proteome</keyword>
<feature type="compositionally biased region" description="Polar residues" evidence="1">
    <location>
        <begin position="884"/>
        <end position="910"/>
    </location>
</feature>
<dbReference type="GeneID" id="34562131"/>
<gene>
    <name evidence="2" type="ORF">CORC01_08991</name>
</gene>
<dbReference type="RefSeq" id="XP_022472868.1">
    <property type="nucleotide sequence ID" value="XM_022620621.1"/>
</dbReference>
<protein>
    <submittedName>
        <fullName evidence="2">Uncharacterized protein</fullName>
    </submittedName>
</protein>
<feature type="compositionally biased region" description="Polar residues" evidence="1">
    <location>
        <begin position="385"/>
        <end position="397"/>
    </location>
</feature>
<dbReference type="Proteomes" id="UP000176998">
    <property type="component" value="Unassembled WGS sequence"/>
</dbReference>
<organism evidence="2 3">
    <name type="scientific">Colletotrichum orchidophilum</name>
    <dbReference type="NCBI Taxonomy" id="1209926"/>
    <lineage>
        <taxon>Eukaryota</taxon>
        <taxon>Fungi</taxon>
        <taxon>Dikarya</taxon>
        <taxon>Ascomycota</taxon>
        <taxon>Pezizomycotina</taxon>
        <taxon>Sordariomycetes</taxon>
        <taxon>Hypocreomycetidae</taxon>
        <taxon>Glomerellales</taxon>
        <taxon>Glomerellaceae</taxon>
        <taxon>Colletotrichum</taxon>
    </lineage>
</organism>
<feature type="compositionally biased region" description="Basic and acidic residues" evidence="1">
    <location>
        <begin position="747"/>
        <end position="758"/>
    </location>
</feature>
<feature type="region of interest" description="Disordered" evidence="1">
    <location>
        <begin position="1108"/>
        <end position="1142"/>
    </location>
</feature>
<feature type="compositionally biased region" description="Acidic residues" evidence="1">
    <location>
        <begin position="89"/>
        <end position="100"/>
    </location>
</feature>
<feature type="compositionally biased region" description="Basic residues" evidence="1">
    <location>
        <begin position="796"/>
        <end position="805"/>
    </location>
</feature>